<comment type="caution">
    <text evidence="1">The sequence shown here is derived from an EMBL/GenBank/DDBJ whole genome shotgun (WGS) entry which is preliminary data.</text>
</comment>
<protein>
    <recommendedName>
        <fullName evidence="3">Pentapeptide repeat-containing protein</fullName>
    </recommendedName>
</protein>
<sequence>MTPDALTDSLTRPWAHGEHAELAGASFDAPVVLDDKVLRSFDLTGARFGAGLSAQRAVFRGMAWLHRAEVTGKVDLSDAVFRSDLRMDGLVCDTLILSGAEFQGVLTLDRARIGTLIARDCICLANLSLAGARITGHADFSGSEVLGGAWADGAELHALEQVGMVVDGRRTGL</sequence>
<organism evidence="1 2">
    <name type="scientific">Pararhodobacter marinus</name>
    <dbReference type="NCBI Taxonomy" id="2184063"/>
    <lineage>
        <taxon>Bacteria</taxon>
        <taxon>Pseudomonadati</taxon>
        <taxon>Pseudomonadota</taxon>
        <taxon>Alphaproteobacteria</taxon>
        <taxon>Rhodobacterales</taxon>
        <taxon>Paracoccaceae</taxon>
        <taxon>Pararhodobacter</taxon>
    </lineage>
</organism>
<reference evidence="1 2" key="1">
    <citation type="submission" date="2018-05" db="EMBL/GenBank/DDBJ databases">
        <title>Pararhodobacter marina sp. nov., isolated from deep-sea water of the Indian Ocean.</title>
        <authorList>
            <person name="Lai Q.Sr."/>
            <person name="Liu X."/>
            <person name="Shao Z."/>
        </authorList>
    </citation>
    <scope>NUCLEOTIDE SEQUENCE [LARGE SCALE GENOMIC DNA]</scope>
    <source>
        <strain evidence="1 2">CIC4N-9</strain>
    </source>
</reference>
<dbReference type="Proteomes" id="UP000244940">
    <property type="component" value="Unassembled WGS sequence"/>
</dbReference>
<evidence type="ECO:0000313" key="2">
    <source>
        <dbReference type="Proteomes" id="UP000244940"/>
    </source>
</evidence>
<dbReference type="AlphaFoldDB" id="A0A2U2CCT1"/>
<dbReference type="OrthoDB" id="7773848at2"/>
<dbReference type="EMBL" id="QEYD01000004">
    <property type="protein sequence ID" value="PWE29660.1"/>
    <property type="molecule type" value="Genomic_DNA"/>
</dbReference>
<evidence type="ECO:0000313" key="1">
    <source>
        <dbReference type="EMBL" id="PWE29660.1"/>
    </source>
</evidence>
<name>A0A2U2CCT1_9RHOB</name>
<proteinExistence type="predicted"/>
<dbReference type="GeneID" id="94364813"/>
<dbReference type="RefSeq" id="WP_109532773.1">
    <property type="nucleotide sequence ID" value="NZ_QEYD01000004.1"/>
</dbReference>
<accession>A0A2U2CCT1</accession>
<evidence type="ECO:0008006" key="3">
    <source>
        <dbReference type="Google" id="ProtNLM"/>
    </source>
</evidence>
<dbReference type="Gene3D" id="2.160.20.80">
    <property type="entry name" value="E3 ubiquitin-protein ligase SopA"/>
    <property type="match status" value="1"/>
</dbReference>
<gene>
    <name evidence="1" type="ORF">C4N9_07920</name>
</gene>
<keyword evidence="2" id="KW-1185">Reference proteome</keyword>